<dbReference type="OrthoDB" id="4637897at2"/>
<evidence type="ECO:0000313" key="1">
    <source>
        <dbReference type="EMBL" id="RUL72505.1"/>
    </source>
</evidence>
<name>A0A432M2P2_9GAMM</name>
<evidence type="ECO:0000313" key="2">
    <source>
        <dbReference type="Proteomes" id="UP000274358"/>
    </source>
</evidence>
<dbReference type="Proteomes" id="UP000274358">
    <property type="component" value="Unassembled WGS sequence"/>
</dbReference>
<gene>
    <name evidence="1" type="ORF">EKH80_17660</name>
</gene>
<keyword evidence="2" id="KW-1185">Reference proteome</keyword>
<organism evidence="1 2">
    <name type="scientific">Dyella choica</name>
    <dbReference type="NCBI Taxonomy" id="1927959"/>
    <lineage>
        <taxon>Bacteria</taxon>
        <taxon>Pseudomonadati</taxon>
        <taxon>Pseudomonadota</taxon>
        <taxon>Gammaproteobacteria</taxon>
        <taxon>Lysobacterales</taxon>
        <taxon>Rhodanobacteraceae</taxon>
        <taxon>Dyella</taxon>
    </lineage>
</organism>
<dbReference type="AlphaFoldDB" id="A0A432M2P2"/>
<proteinExistence type="predicted"/>
<accession>A0A432M2P2</accession>
<protein>
    <submittedName>
        <fullName evidence="1">Uncharacterized protein</fullName>
    </submittedName>
</protein>
<reference evidence="1 2" key="1">
    <citation type="submission" date="2018-12" db="EMBL/GenBank/DDBJ databases">
        <title>Dyella dinghuensis sp. nov. DHOA06 and Dyella choica sp. nov. 4M-K27, isolated from forest soil.</title>
        <authorList>
            <person name="Qiu L.-H."/>
            <person name="Gao Z.-H."/>
        </authorList>
    </citation>
    <scope>NUCLEOTIDE SEQUENCE [LARGE SCALE GENOMIC DNA]</scope>
    <source>
        <strain evidence="1 2">4M-K27</strain>
    </source>
</reference>
<sequence>MDIRKVDELVSLAAASNAMEDYDRLFAALEGAELFFNVSTEQAGAKSAPVSTPLVTAGPGLSAVLFFTSRDNVNLKKPYGGIVWEKALEMLVKMPQADGLIIQSRSKDWVGLDKEKARLLLSAHSSQP</sequence>
<dbReference type="EMBL" id="RYYV01000015">
    <property type="protein sequence ID" value="RUL72505.1"/>
    <property type="molecule type" value="Genomic_DNA"/>
</dbReference>
<comment type="caution">
    <text evidence="1">The sequence shown here is derived from an EMBL/GenBank/DDBJ whole genome shotgun (WGS) entry which is preliminary data.</text>
</comment>
<dbReference type="RefSeq" id="WP_126686101.1">
    <property type="nucleotide sequence ID" value="NZ_RYYV01000015.1"/>
</dbReference>